<dbReference type="Gene3D" id="3.40.50.720">
    <property type="entry name" value="NAD(P)-binding Rossmann-like Domain"/>
    <property type="match status" value="1"/>
</dbReference>
<dbReference type="PANTHER" id="PTHR44196:SF1">
    <property type="entry name" value="DEHYDROGENASE_REDUCTASE SDR FAMILY MEMBER 7B"/>
    <property type="match status" value="1"/>
</dbReference>
<dbReference type="CDD" id="cd05233">
    <property type="entry name" value="SDR_c"/>
    <property type="match status" value="1"/>
</dbReference>
<gene>
    <name evidence="4" type="ORF">US62_C0005G0005</name>
</gene>
<evidence type="ECO:0000313" key="4">
    <source>
        <dbReference type="EMBL" id="KKQ46082.1"/>
    </source>
</evidence>
<dbReference type="InterPro" id="IPR002347">
    <property type="entry name" value="SDR_fam"/>
</dbReference>
<dbReference type="AlphaFoldDB" id="A0A0G0HV11"/>
<accession>A0A0G0HV11</accession>
<evidence type="ECO:0000256" key="1">
    <source>
        <dbReference type="ARBA" id="ARBA00006484"/>
    </source>
</evidence>
<dbReference type="Pfam" id="PF00106">
    <property type="entry name" value="adh_short"/>
    <property type="match status" value="1"/>
</dbReference>
<sequence length="240" mass="26665">MNLKDKIVLITGATGGIGYELCKAFNEKGAKIIAVARTQEKLDKIAGELNNPQNIYLQCDFTKNEDLVNVTEKIASSVDKIDVLINAAGVGVYKSLEEVEIAEWEESMAINVNAPFFLMKKLLPLLKKSEKSVVINIGSGMGKIPTACRSVYCSTKYALRGLTLSLASEFNNSNVHFMHIALGSTLTEFGPMSLEEKKAENLDGKSYFTPEWVAKKFIHIVENDEIQEEIEIYPTDYKDN</sequence>
<dbReference type="EMBL" id="LBTR01000005">
    <property type="protein sequence ID" value="KKQ46082.1"/>
    <property type="molecule type" value="Genomic_DNA"/>
</dbReference>
<dbReference type="SUPFAM" id="SSF51735">
    <property type="entry name" value="NAD(P)-binding Rossmann-fold domains"/>
    <property type="match status" value="1"/>
</dbReference>
<dbReference type="PANTHER" id="PTHR44196">
    <property type="entry name" value="DEHYDROGENASE/REDUCTASE SDR FAMILY MEMBER 7B"/>
    <property type="match status" value="1"/>
</dbReference>
<dbReference type="InterPro" id="IPR036291">
    <property type="entry name" value="NAD(P)-bd_dom_sf"/>
</dbReference>
<protein>
    <submittedName>
        <fullName evidence="4">Short chain dehydrogenase</fullName>
    </submittedName>
</protein>
<proteinExistence type="inferred from homology"/>
<evidence type="ECO:0000256" key="2">
    <source>
        <dbReference type="ARBA" id="ARBA00023002"/>
    </source>
</evidence>
<keyword evidence="2" id="KW-0560">Oxidoreductase</keyword>
<comment type="similarity">
    <text evidence="1 3">Belongs to the short-chain dehydrogenases/reductases (SDR) family.</text>
</comment>
<evidence type="ECO:0000313" key="5">
    <source>
        <dbReference type="Proteomes" id="UP000034603"/>
    </source>
</evidence>
<organism evidence="4 5">
    <name type="scientific">Candidatus Woesebacteria bacterium GW2011_GWA1_37_8</name>
    <dbReference type="NCBI Taxonomy" id="1618546"/>
    <lineage>
        <taxon>Bacteria</taxon>
        <taxon>Candidatus Woeseibacteriota</taxon>
    </lineage>
</organism>
<dbReference type="PRINTS" id="PR00081">
    <property type="entry name" value="GDHRDH"/>
</dbReference>
<dbReference type="GO" id="GO:0016020">
    <property type="term" value="C:membrane"/>
    <property type="evidence" value="ECO:0007669"/>
    <property type="project" value="TreeGrafter"/>
</dbReference>
<dbReference type="InterPro" id="IPR020904">
    <property type="entry name" value="Sc_DH/Rdtase_CS"/>
</dbReference>
<dbReference type="PRINTS" id="PR00080">
    <property type="entry name" value="SDRFAMILY"/>
</dbReference>
<dbReference type="GO" id="GO:0016491">
    <property type="term" value="F:oxidoreductase activity"/>
    <property type="evidence" value="ECO:0007669"/>
    <property type="project" value="UniProtKB-KW"/>
</dbReference>
<comment type="caution">
    <text evidence="4">The sequence shown here is derived from an EMBL/GenBank/DDBJ whole genome shotgun (WGS) entry which is preliminary data.</text>
</comment>
<dbReference type="Proteomes" id="UP000034603">
    <property type="component" value="Unassembled WGS sequence"/>
</dbReference>
<reference evidence="4 5" key="1">
    <citation type="journal article" date="2015" name="Nature">
        <title>rRNA introns, odd ribosomes, and small enigmatic genomes across a large radiation of phyla.</title>
        <authorList>
            <person name="Brown C.T."/>
            <person name="Hug L.A."/>
            <person name="Thomas B.C."/>
            <person name="Sharon I."/>
            <person name="Castelle C.J."/>
            <person name="Singh A."/>
            <person name="Wilkins M.J."/>
            <person name="Williams K.H."/>
            <person name="Banfield J.F."/>
        </authorList>
    </citation>
    <scope>NUCLEOTIDE SEQUENCE [LARGE SCALE GENOMIC DNA]</scope>
</reference>
<evidence type="ECO:0000256" key="3">
    <source>
        <dbReference type="RuleBase" id="RU000363"/>
    </source>
</evidence>
<name>A0A0G0HV11_9BACT</name>
<dbReference type="PROSITE" id="PS00061">
    <property type="entry name" value="ADH_SHORT"/>
    <property type="match status" value="1"/>
</dbReference>